<proteinExistence type="predicted"/>
<dbReference type="PANTHER" id="PTHR45228">
    <property type="entry name" value="CYCLIC DI-GMP PHOSPHODIESTERASE TM_0186-RELATED"/>
    <property type="match status" value="1"/>
</dbReference>
<feature type="domain" description="PAS" evidence="1">
    <location>
        <begin position="28"/>
        <end position="71"/>
    </location>
</feature>
<dbReference type="Pfam" id="PF13426">
    <property type="entry name" value="PAS_9"/>
    <property type="match status" value="1"/>
</dbReference>
<dbReference type="InterPro" id="IPR029787">
    <property type="entry name" value="Nucleotide_cyclase"/>
</dbReference>
<dbReference type="STRING" id="696281.Desru_3458"/>
<dbReference type="InterPro" id="IPR013655">
    <property type="entry name" value="PAS_fold_3"/>
</dbReference>
<dbReference type="Pfam" id="PF08447">
    <property type="entry name" value="PAS_3"/>
    <property type="match status" value="1"/>
</dbReference>
<dbReference type="InterPro" id="IPR035965">
    <property type="entry name" value="PAS-like_dom_sf"/>
</dbReference>
<dbReference type="InterPro" id="IPR043128">
    <property type="entry name" value="Rev_trsase/Diguanyl_cyclase"/>
</dbReference>
<dbReference type="SUPFAM" id="SSF109604">
    <property type="entry name" value="HD-domain/PDEase-like"/>
    <property type="match status" value="1"/>
</dbReference>
<accession>F6DLL9</accession>
<dbReference type="PROSITE" id="PS50887">
    <property type="entry name" value="GGDEF"/>
    <property type="match status" value="1"/>
</dbReference>
<dbReference type="PANTHER" id="PTHR45228:SF1">
    <property type="entry name" value="CYCLIC DI-GMP PHOSPHODIESTERASE TM_0186"/>
    <property type="match status" value="1"/>
</dbReference>
<dbReference type="SUPFAM" id="SSF55785">
    <property type="entry name" value="PYP-like sensor domain (PAS domain)"/>
    <property type="match status" value="2"/>
</dbReference>
<dbReference type="RefSeq" id="WP_013843407.1">
    <property type="nucleotide sequence ID" value="NC_015589.1"/>
</dbReference>
<keyword evidence="6" id="KW-1185">Reference proteome</keyword>
<dbReference type="CDD" id="cd00077">
    <property type="entry name" value="HDc"/>
    <property type="match status" value="1"/>
</dbReference>
<dbReference type="CDD" id="cd01949">
    <property type="entry name" value="GGDEF"/>
    <property type="match status" value="1"/>
</dbReference>
<dbReference type="OrthoDB" id="9798833at2"/>
<dbReference type="InterPro" id="IPR000160">
    <property type="entry name" value="GGDEF_dom"/>
</dbReference>
<dbReference type="HOGENOM" id="CLU_000445_92_5_9"/>
<dbReference type="Proteomes" id="UP000009234">
    <property type="component" value="Chromosome"/>
</dbReference>
<gene>
    <name evidence="5" type="ordered locus">Desru_3458</name>
</gene>
<feature type="domain" description="PAC" evidence="2">
    <location>
        <begin position="206"/>
        <end position="257"/>
    </location>
</feature>
<dbReference type="CDD" id="cd00130">
    <property type="entry name" value="PAS"/>
    <property type="match status" value="2"/>
</dbReference>
<evidence type="ECO:0000313" key="6">
    <source>
        <dbReference type="Proteomes" id="UP000009234"/>
    </source>
</evidence>
<name>F6DLL9_DESRL</name>
<dbReference type="SMART" id="SM00267">
    <property type="entry name" value="GGDEF"/>
    <property type="match status" value="1"/>
</dbReference>
<dbReference type="SMART" id="SM00091">
    <property type="entry name" value="PAS"/>
    <property type="match status" value="2"/>
</dbReference>
<protein>
    <submittedName>
        <fullName evidence="5">Diguanylate cyclase</fullName>
    </submittedName>
</protein>
<dbReference type="EMBL" id="CP002780">
    <property type="protein sequence ID" value="AEG61661.1"/>
    <property type="molecule type" value="Genomic_DNA"/>
</dbReference>
<feature type="domain" description="HD-GYP" evidence="4">
    <location>
        <begin position="407"/>
        <end position="602"/>
    </location>
</feature>
<evidence type="ECO:0000259" key="3">
    <source>
        <dbReference type="PROSITE" id="PS50887"/>
    </source>
</evidence>
<dbReference type="Pfam" id="PF13487">
    <property type="entry name" value="HD_5"/>
    <property type="match status" value="1"/>
</dbReference>
<dbReference type="PROSITE" id="PS50113">
    <property type="entry name" value="PAC"/>
    <property type="match status" value="1"/>
</dbReference>
<dbReference type="PROSITE" id="PS50112">
    <property type="entry name" value="PAS"/>
    <property type="match status" value="2"/>
</dbReference>
<dbReference type="Gene3D" id="3.30.70.270">
    <property type="match status" value="1"/>
</dbReference>
<dbReference type="InterPro" id="IPR037522">
    <property type="entry name" value="HD_GYP_dom"/>
</dbReference>
<dbReference type="PROSITE" id="PS51832">
    <property type="entry name" value="HD_GYP"/>
    <property type="match status" value="1"/>
</dbReference>
<dbReference type="Gene3D" id="1.10.3210.10">
    <property type="entry name" value="Hypothetical protein af1432"/>
    <property type="match status" value="1"/>
</dbReference>
<dbReference type="SUPFAM" id="SSF55073">
    <property type="entry name" value="Nucleotide cyclase"/>
    <property type="match status" value="1"/>
</dbReference>
<evidence type="ECO:0000313" key="5">
    <source>
        <dbReference type="EMBL" id="AEG61661.1"/>
    </source>
</evidence>
<dbReference type="InterPro" id="IPR000014">
    <property type="entry name" value="PAS"/>
</dbReference>
<feature type="domain" description="PAS" evidence="1">
    <location>
        <begin position="133"/>
        <end position="201"/>
    </location>
</feature>
<dbReference type="InterPro" id="IPR000700">
    <property type="entry name" value="PAS-assoc_C"/>
</dbReference>
<sequence>MPDSHYEVIFDSSPLPIYVYQDHAFKLVNPKMVELTGFSREELSAMPTDELIYPEDREQIIKIHRELLEAETASTQYEFRARNRQEEERTVRGFFTRITFQGRPAILVQWMDITEQKKAEQKLQKNKSRLKARVTYLNNLIENMNEVFFTYNTKGEINFINKKTLPNIGYQAEELLGKHVCEFVPEAYKNSIRERIKARLEYIESENYETIVLHKDGSHRNVKINVSPIIKEEKVTGCMVLAEDITERRKNEEQLKYLSLHDPVTGLYNRRYFQQAMTWLEGDDQAGVLICDVDGLKLINDTLGHESGDELLIAAAKVITAGIEPGQIVARIGGDEFSILFPATDQEGVQRVAQRIQQAVAAYNNVNPELPLSLSMGYALKKRQNKSMTDLYREADNYMYRQKLHHGQSARNAIVQTLKKALEGRDFISDGHALRMQQMVEGLASYMGLPEWSVRNLRLLAQFHDIGKVGVPDHILFKQGSLEPEERMMIHRHSEIGHRIALSVPELMPIADCILKHHEWWNGKGYPLGLKEEEIPLESRILGIVDAYESMTNERPYRRAMSHQEAIRELNRCSGTQFDPKLVSLFILYLEIMNLKGGSDNL</sequence>
<dbReference type="InterPro" id="IPR001610">
    <property type="entry name" value="PAC"/>
</dbReference>
<dbReference type="SMART" id="SM00471">
    <property type="entry name" value="HDc"/>
    <property type="match status" value="1"/>
</dbReference>
<feature type="domain" description="GGDEF" evidence="3">
    <location>
        <begin position="284"/>
        <end position="416"/>
    </location>
</feature>
<dbReference type="Pfam" id="PF00990">
    <property type="entry name" value="GGDEF"/>
    <property type="match status" value="1"/>
</dbReference>
<dbReference type="InterPro" id="IPR003607">
    <property type="entry name" value="HD/PDEase_dom"/>
</dbReference>
<dbReference type="NCBIfam" id="TIGR00254">
    <property type="entry name" value="GGDEF"/>
    <property type="match status" value="1"/>
</dbReference>
<dbReference type="Gene3D" id="3.30.450.20">
    <property type="entry name" value="PAS domain"/>
    <property type="match status" value="2"/>
</dbReference>
<reference evidence="5 6" key="2">
    <citation type="journal article" date="2012" name="Stand. Genomic Sci.">
        <title>Complete genome sequence of the sulfate-reducing firmicute Desulfotomaculum ruminis type strain (DL(T)).</title>
        <authorList>
            <person name="Spring S."/>
            <person name="Visser M."/>
            <person name="Lu M."/>
            <person name="Copeland A."/>
            <person name="Lapidus A."/>
            <person name="Lucas S."/>
            <person name="Cheng J.F."/>
            <person name="Han C."/>
            <person name="Tapia R."/>
            <person name="Goodwin L.A."/>
            <person name="Pitluck S."/>
            <person name="Ivanova N."/>
            <person name="Land M."/>
            <person name="Hauser L."/>
            <person name="Larimer F."/>
            <person name="Rohde M."/>
            <person name="Goker M."/>
            <person name="Detter J.C."/>
            <person name="Kyrpides N.C."/>
            <person name="Woyke T."/>
            <person name="Schaap P.J."/>
            <person name="Plugge C.M."/>
            <person name="Muyzer G."/>
            <person name="Kuever J."/>
            <person name="Pereira I.A."/>
            <person name="Parshina S.N."/>
            <person name="Bernier-Latmani R."/>
            <person name="Stams A.J."/>
            <person name="Klenk H.P."/>
        </authorList>
    </citation>
    <scope>NUCLEOTIDE SEQUENCE [LARGE SCALE GENOMIC DNA]</scope>
    <source>
        <strain evidence="6">ATCC 23193 / DSM 2154 / NCIB 8452 / DL</strain>
    </source>
</reference>
<organism evidence="5 6">
    <name type="scientific">Desulforamulus ruminis (strain ATCC 23193 / DSM 2154 / NCIMB 8452 / DL)</name>
    <name type="common">Desulfotomaculum ruminis</name>
    <dbReference type="NCBI Taxonomy" id="696281"/>
    <lineage>
        <taxon>Bacteria</taxon>
        <taxon>Bacillati</taxon>
        <taxon>Bacillota</taxon>
        <taxon>Clostridia</taxon>
        <taxon>Eubacteriales</taxon>
        <taxon>Peptococcaceae</taxon>
        <taxon>Desulforamulus</taxon>
    </lineage>
</organism>
<dbReference type="eggNOG" id="COG3852">
    <property type="taxonomic scope" value="Bacteria"/>
</dbReference>
<evidence type="ECO:0000259" key="4">
    <source>
        <dbReference type="PROSITE" id="PS51832"/>
    </source>
</evidence>
<dbReference type="KEGG" id="dru:Desru_3458"/>
<evidence type="ECO:0000259" key="1">
    <source>
        <dbReference type="PROSITE" id="PS50112"/>
    </source>
</evidence>
<dbReference type="SMART" id="SM00086">
    <property type="entry name" value="PAC"/>
    <property type="match status" value="2"/>
</dbReference>
<dbReference type="NCBIfam" id="TIGR00229">
    <property type="entry name" value="sensory_box"/>
    <property type="match status" value="2"/>
</dbReference>
<reference evidence="6" key="1">
    <citation type="submission" date="2011-05" db="EMBL/GenBank/DDBJ databases">
        <title>Complete sequence of Desulfotomaculum ruminis DSM 2154.</title>
        <authorList>
            <person name="Lucas S."/>
            <person name="Copeland A."/>
            <person name="Lapidus A."/>
            <person name="Cheng J.-F."/>
            <person name="Goodwin L."/>
            <person name="Pitluck S."/>
            <person name="Lu M."/>
            <person name="Detter J.C."/>
            <person name="Han C."/>
            <person name="Tapia R."/>
            <person name="Land M."/>
            <person name="Hauser L."/>
            <person name="Kyrpides N."/>
            <person name="Ivanova N."/>
            <person name="Mikhailova N."/>
            <person name="Pagani I."/>
            <person name="Stams A.J.M."/>
            <person name="Plugge C.M."/>
            <person name="Muyzer G."/>
            <person name="Kuever J."/>
            <person name="Parshina S.N."/>
            <person name="Ivanova A.E."/>
            <person name="Nazina T.N."/>
            <person name="Brambilla E."/>
            <person name="Spring S."/>
            <person name="Klenk H.-P."/>
            <person name="Woyke T."/>
        </authorList>
    </citation>
    <scope>NUCLEOTIDE SEQUENCE [LARGE SCALE GENOMIC DNA]</scope>
    <source>
        <strain evidence="6">ATCC 23193 / DSM 2154 / NCIB 8452 / DL</strain>
    </source>
</reference>
<dbReference type="InterPro" id="IPR052020">
    <property type="entry name" value="Cyclic_di-GMP/3'3'-cGAMP_PDE"/>
</dbReference>
<dbReference type="AlphaFoldDB" id="F6DLL9"/>
<dbReference type="eggNOG" id="COG3437">
    <property type="taxonomic scope" value="Bacteria"/>
</dbReference>
<evidence type="ECO:0000259" key="2">
    <source>
        <dbReference type="PROSITE" id="PS50113"/>
    </source>
</evidence>